<proteinExistence type="predicted"/>
<dbReference type="STRING" id="225848.Sps_00594"/>
<dbReference type="PANTHER" id="PTHR47199:SF2">
    <property type="entry name" value="PHOTOSYSTEM II STABILITY_ASSEMBLY FACTOR HCF136, CHLOROPLASTIC"/>
    <property type="match status" value="1"/>
</dbReference>
<organism evidence="2 3">
    <name type="scientific">Shewanella psychrophila</name>
    <dbReference type="NCBI Taxonomy" id="225848"/>
    <lineage>
        <taxon>Bacteria</taxon>
        <taxon>Pseudomonadati</taxon>
        <taxon>Pseudomonadota</taxon>
        <taxon>Gammaproteobacteria</taxon>
        <taxon>Alteromonadales</taxon>
        <taxon>Shewanellaceae</taxon>
        <taxon>Shewanella</taxon>
    </lineage>
</organism>
<dbReference type="SUPFAM" id="SSF50939">
    <property type="entry name" value="Sialidases"/>
    <property type="match status" value="1"/>
</dbReference>
<dbReference type="KEGG" id="spsw:Sps_00594"/>
<dbReference type="RefSeq" id="WP_077751113.1">
    <property type="nucleotide sequence ID" value="NZ_CP014782.1"/>
</dbReference>
<dbReference type="OrthoDB" id="9813892at2"/>
<dbReference type="PANTHER" id="PTHR47199">
    <property type="entry name" value="PHOTOSYSTEM II STABILITY/ASSEMBLY FACTOR HCF136, CHLOROPLASTIC"/>
    <property type="match status" value="1"/>
</dbReference>
<protein>
    <submittedName>
        <fullName evidence="2">Putative photosystem II stability/assembly factor-like protein</fullName>
    </submittedName>
</protein>
<dbReference type="EMBL" id="CP014782">
    <property type="protein sequence ID" value="AQS35792.1"/>
    <property type="molecule type" value="Genomic_DNA"/>
</dbReference>
<dbReference type="InterPro" id="IPR036278">
    <property type="entry name" value="Sialidase_sf"/>
</dbReference>
<accession>A0A1S6HJU7</accession>
<keyword evidence="1" id="KW-0732">Signal</keyword>
<evidence type="ECO:0000313" key="3">
    <source>
        <dbReference type="Proteomes" id="UP000189545"/>
    </source>
</evidence>
<gene>
    <name evidence="2" type="ORF">Sps_00594</name>
</gene>
<name>A0A1S6HJU7_9GAMM</name>
<evidence type="ECO:0000256" key="1">
    <source>
        <dbReference type="SAM" id="SignalP"/>
    </source>
</evidence>
<feature type="signal peptide" evidence="1">
    <location>
        <begin position="1"/>
        <end position="25"/>
    </location>
</feature>
<dbReference type="InterPro" id="IPR015943">
    <property type="entry name" value="WD40/YVTN_repeat-like_dom_sf"/>
</dbReference>
<feature type="chain" id="PRO_5013023696" evidence="1">
    <location>
        <begin position="26"/>
        <end position="341"/>
    </location>
</feature>
<reference evidence="2 3" key="1">
    <citation type="submission" date="2016-03" db="EMBL/GenBank/DDBJ databases">
        <title>Complete genome sequence of Shewanella psychrophila WP2, a deep sea bacterium isolated from west Pacific sediment.</title>
        <authorList>
            <person name="Xu G."/>
            <person name="Jian H."/>
        </authorList>
    </citation>
    <scope>NUCLEOTIDE SEQUENCE [LARGE SCALE GENOMIC DNA]</scope>
    <source>
        <strain evidence="2 3">WP2</strain>
    </source>
</reference>
<dbReference type="AlphaFoldDB" id="A0A1S6HJU7"/>
<sequence>MLFSMLRSVSICLFLAISLQPFALAQEIHDVKGQIQALAIDSIILDIATNGDTVLAVGERGHVFIFDEQASPQWQQVPSPTRAHLTKAFLITPQLGWAVGHDATIIHTQDGGKTWQLQMESMEIEKPLLDIHFFDKFNGIAVGAYGLFYRTDDGGGHWKSEYHQELLFEEDVDYLAELKAEDEAIYLSERSTLLPHFNRIISTINGQLVMVGELGLVAVSNDQGRQWQKLDFIYEGSMFNAIYVNDSLFVMGLRGHVFKTDASLTNWTEISLPVTSTINGAMVKKDGNLRLVGNAGVIIDVTLEGKSQLIEQRQGENLVSIVQDPQGHTWIAGTKGLFKQQ</sequence>
<dbReference type="Proteomes" id="UP000189545">
    <property type="component" value="Chromosome"/>
</dbReference>
<keyword evidence="3" id="KW-1185">Reference proteome</keyword>
<dbReference type="Gene3D" id="2.130.10.10">
    <property type="entry name" value="YVTN repeat-like/Quinoprotein amine dehydrogenase"/>
    <property type="match status" value="1"/>
</dbReference>
<evidence type="ECO:0000313" key="2">
    <source>
        <dbReference type="EMBL" id="AQS35792.1"/>
    </source>
</evidence>